<proteinExistence type="predicted"/>
<dbReference type="InterPro" id="IPR012337">
    <property type="entry name" value="RNaseH-like_sf"/>
</dbReference>
<sequence>MQTCNTSWHYIACRKHDLENRGYVHINVKTLFALKKKLSHEKGISAALSLLKIPLEGTHHRGVDDANNIAKILNWILN</sequence>
<reference evidence="2" key="1">
    <citation type="submission" date="2016-10" db="EMBL/GenBank/DDBJ databases">
        <authorList>
            <person name="Varghese N."/>
            <person name="Submissions S."/>
        </authorList>
    </citation>
    <scope>NUCLEOTIDE SEQUENCE [LARGE SCALE GENOMIC DNA]</scope>
    <source>
        <strain evidence="2">DSM 19110</strain>
    </source>
</reference>
<evidence type="ECO:0008006" key="3">
    <source>
        <dbReference type="Google" id="ProtNLM"/>
    </source>
</evidence>
<accession>A0A1G9X5I5</accession>
<dbReference type="EMBL" id="FNGY01000005">
    <property type="protein sequence ID" value="SDM91635.1"/>
    <property type="molecule type" value="Genomic_DNA"/>
</dbReference>
<evidence type="ECO:0000313" key="2">
    <source>
        <dbReference type="Proteomes" id="UP000183200"/>
    </source>
</evidence>
<evidence type="ECO:0000313" key="1">
    <source>
        <dbReference type="EMBL" id="SDM91635.1"/>
    </source>
</evidence>
<organism evidence="1 2">
    <name type="scientific">Pedobacter steynii</name>
    <dbReference type="NCBI Taxonomy" id="430522"/>
    <lineage>
        <taxon>Bacteria</taxon>
        <taxon>Pseudomonadati</taxon>
        <taxon>Bacteroidota</taxon>
        <taxon>Sphingobacteriia</taxon>
        <taxon>Sphingobacteriales</taxon>
        <taxon>Sphingobacteriaceae</taxon>
        <taxon>Pedobacter</taxon>
    </lineage>
</organism>
<gene>
    <name evidence="1" type="ORF">SAMN05421820_105374</name>
</gene>
<protein>
    <recommendedName>
        <fullName evidence="3">Exonuclease domain-containing protein</fullName>
    </recommendedName>
</protein>
<dbReference type="Proteomes" id="UP000183200">
    <property type="component" value="Unassembled WGS sequence"/>
</dbReference>
<dbReference type="AlphaFoldDB" id="A0A1G9X5I5"/>
<dbReference type="Gene3D" id="3.30.420.10">
    <property type="entry name" value="Ribonuclease H-like superfamily/Ribonuclease H"/>
    <property type="match status" value="1"/>
</dbReference>
<dbReference type="SUPFAM" id="SSF53098">
    <property type="entry name" value="Ribonuclease H-like"/>
    <property type="match status" value="1"/>
</dbReference>
<dbReference type="GO" id="GO:0003676">
    <property type="term" value="F:nucleic acid binding"/>
    <property type="evidence" value="ECO:0007669"/>
    <property type="project" value="InterPro"/>
</dbReference>
<name>A0A1G9X5I5_9SPHI</name>
<dbReference type="InterPro" id="IPR036397">
    <property type="entry name" value="RNaseH_sf"/>
</dbReference>
<keyword evidence="2" id="KW-1185">Reference proteome</keyword>